<keyword evidence="1" id="KW-0812">Transmembrane</keyword>
<sequence length="144" mass="16735">MSTGFSLFIIGWTFVLVALMGIGGYFMFRKFLKSMPKQDGKSDLDWQDYYIEQTRSMWTDEGLALLNELVEPVPKLFRDVARRSIAAKIGQLALEEKATTITIELIVKGYIIATPKRDHKWLIQHLQKKQIDYTPYEQYLHAES</sequence>
<dbReference type="EMBL" id="JAPYYP010000008">
    <property type="protein sequence ID" value="MDA5108435.1"/>
    <property type="molecule type" value="Genomic_DNA"/>
</dbReference>
<dbReference type="InterPro" id="IPR020203">
    <property type="entry name" value="YneK"/>
</dbReference>
<gene>
    <name evidence="2" type="ORF">O3V59_08685</name>
</gene>
<proteinExistence type="predicted"/>
<dbReference type="RefSeq" id="WP_029099357.1">
    <property type="nucleotide sequence ID" value="NZ_JAPYYP010000008.1"/>
</dbReference>
<accession>A0A9X3TQ45</accession>
<keyword evidence="1" id="KW-0472">Membrane</keyword>
<organism evidence="2 3">
    <name type="scientific">Brevibacillus thermoruber</name>
    <dbReference type="NCBI Taxonomy" id="33942"/>
    <lineage>
        <taxon>Bacteria</taxon>
        <taxon>Bacillati</taxon>
        <taxon>Bacillota</taxon>
        <taxon>Bacilli</taxon>
        <taxon>Bacillales</taxon>
        <taxon>Paenibacillaceae</taxon>
        <taxon>Brevibacillus</taxon>
    </lineage>
</organism>
<protein>
    <submittedName>
        <fullName evidence="2">DUF2621 domain-containing protein</fullName>
    </submittedName>
</protein>
<reference evidence="2" key="1">
    <citation type="submission" date="2022-12" db="EMBL/GenBank/DDBJ databases">
        <title>Draft genome sequence of the thermophilic strain Brevibacillus thermoruber HT42, isolated from Los Humeros, Puebla, Mexico, with biotechnological potential.</title>
        <authorList>
            <person name="Lara Sanchez J."/>
            <person name="Solis Palacios R."/>
            <person name="Bustos Baena A.S."/>
            <person name="Ruz Baez A.E."/>
            <person name="Espinosa Luna G."/>
            <person name="Oliart Ros R.M."/>
        </authorList>
    </citation>
    <scope>NUCLEOTIDE SEQUENCE</scope>
    <source>
        <strain evidence="2">HT42</strain>
    </source>
</reference>
<evidence type="ECO:0000313" key="2">
    <source>
        <dbReference type="EMBL" id="MDA5108435.1"/>
    </source>
</evidence>
<evidence type="ECO:0000256" key="1">
    <source>
        <dbReference type="SAM" id="Phobius"/>
    </source>
</evidence>
<dbReference type="Pfam" id="PF11084">
    <property type="entry name" value="DUF2621"/>
    <property type="match status" value="1"/>
</dbReference>
<feature type="transmembrane region" description="Helical" evidence="1">
    <location>
        <begin position="6"/>
        <end position="28"/>
    </location>
</feature>
<evidence type="ECO:0000313" key="3">
    <source>
        <dbReference type="Proteomes" id="UP001151071"/>
    </source>
</evidence>
<comment type="caution">
    <text evidence="2">The sequence shown here is derived from an EMBL/GenBank/DDBJ whole genome shotgun (WGS) entry which is preliminary data.</text>
</comment>
<keyword evidence="3" id="KW-1185">Reference proteome</keyword>
<dbReference type="Proteomes" id="UP001151071">
    <property type="component" value="Unassembled WGS sequence"/>
</dbReference>
<name>A0A9X3TQ45_9BACL</name>
<dbReference type="AlphaFoldDB" id="A0A9X3TQ45"/>
<keyword evidence="1" id="KW-1133">Transmembrane helix</keyword>